<dbReference type="InterPro" id="IPR050055">
    <property type="entry name" value="EF-Tu_GTPase"/>
</dbReference>
<dbReference type="InterPro" id="IPR035531">
    <property type="entry name" value="GTPBP1-like"/>
</dbReference>
<protein>
    <submittedName>
        <fullName evidence="8">Tr-type G domain-containing protein</fullName>
    </submittedName>
</protein>
<evidence type="ECO:0000256" key="5">
    <source>
        <dbReference type="SAM" id="Phobius"/>
    </source>
</evidence>
<dbReference type="CDD" id="cd03708">
    <property type="entry name" value="GTPBP_III"/>
    <property type="match status" value="1"/>
</dbReference>
<dbReference type="InterPro" id="IPR027417">
    <property type="entry name" value="P-loop_NTPase"/>
</dbReference>
<name>A0A1I7ZAY0_9BILA</name>
<dbReference type="InterPro" id="IPR009000">
    <property type="entry name" value="Transl_B-barrel_sf"/>
</dbReference>
<keyword evidence="3" id="KW-0342">GTP-binding</keyword>
<dbReference type="FunFam" id="2.40.30.10:FF:000014">
    <property type="entry name" value="Probable GTP-binding protein 1"/>
    <property type="match status" value="1"/>
</dbReference>
<dbReference type="FunFam" id="2.40.30.10:FF:000084">
    <property type="entry name" value="GTP-binding elongation factor Tu family"/>
    <property type="match status" value="1"/>
</dbReference>
<dbReference type="GO" id="GO:0003924">
    <property type="term" value="F:GTPase activity"/>
    <property type="evidence" value="ECO:0007669"/>
    <property type="project" value="InterPro"/>
</dbReference>
<keyword evidence="5" id="KW-0812">Transmembrane</keyword>
<dbReference type="InterPro" id="IPR004161">
    <property type="entry name" value="EFTu-like_2"/>
</dbReference>
<dbReference type="SUPFAM" id="SSF50465">
    <property type="entry name" value="EF-Tu/eEF-1alpha/eIF2-gamma C-terminal domain"/>
    <property type="match status" value="1"/>
</dbReference>
<dbReference type="PROSITE" id="PS51722">
    <property type="entry name" value="G_TR_2"/>
    <property type="match status" value="1"/>
</dbReference>
<dbReference type="PANTHER" id="PTHR43721">
    <property type="entry name" value="ELONGATION FACTOR TU-RELATED"/>
    <property type="match status" value="1"/>
</dbReference>
<feature type="transmembrane region" description="Helical" evidence="5">
    <location>
        <begin position="6"/>
        <end position="26"/>
    </location>
</feature>
<proteinExistence type="inferred from homology"/>
<dbReference type="CDD" id="cd04165">
    <property type="entry name" value="GTPBP1_like"/>
    <property type="match status" value="1"/>
</dbReference>
<evidence type="ECO:0000256" key="4">
    <source>
        <dbReference type="SAM" id="MobiDB-lite"/>
    </source>
</evidence>
<keyword evidence="5" id="KW-0472">Membrane</keyword>
<reference evidence="8" key="1">
    <citation type="submission" date="2016-11" db="UniProtKB">
        <authorList>
            <consortium name="WormBaseParasite"/>
        </authorList>
    </citation>
    <scope>IDENTIFICATION</scope>
</reference>
<dbReference type="AlphaFoldDB" id="A0A1I7ZAY0"/>
<evidence type="ECO:0000259" key="6">
    <source>
        <dbReference type="PROSITE" id="PS51722"/>
    </source>
</evidence>
<dbReference type="Gene3D" id="3.40.50.300">
    <property type="entry name" value="P-loop containing nucleotide triphosphate hydrolases"/>
    <property type="match status" value="1"/>
</dbReference>
<accession>A0A1I7ZAY0</accession>
<evidence type="ECO:0000256" key="3">
    <source>
        <dbReference type="ARBA" id="ARBA00023134"/>
    </source>
</evidence>
<evidence type="ECO:0000313" key="7">
    <source>
        <dbReference type="Proteomes" id="UP000095287"/>
    </source>
</evidence>
<keyword evidence="5" id="KW-1133">Transmembrane helix</keyword>
<keyword evidence="2" id="KW-0547">Nucleotide-binding</keyword>
<evidence type="ECO:0000313" key="8">
    <source>
        <dbReference type="WBParaSite" id="L893_g24523.t1"/>
    </source>
</evidence>
<evidence type="ECO:0000256" key="1">
    <source>
        <dbReference type="ARBA" id="ARBA00007249"/>
    </source>
</evidence>
<dbReference type="GO" id="GO:0003746">
    <property type="term" value="F:translation elongation factor activity"/>
    <property type="evidence" value="ECO:0007669"/>
    <property type="project" value="TreeGrafter"/>
</dbReference>
<feature type="region of interest" description="Disordered" evidence="4">
    <location>
        <begin position="610"/>
        <end position="632"/>
    </location>
</feature>
<dbReference type="WBParaSite" id="L893_g24523.t1">
    <property type="protein sequence ID" value="L893_g24523.t1"/>
    <property type="gene ID" value="L893_g24523"/>
</dbReference>
<dbReference type="SUPFAM" id="SSF50447">
    <property type="entry name" value="Translation proteins"/>
    <property type="match status" value="1"/>
</dbReference>
<dbReference type="SUPFAM" id="SSF52540">
    <property type="entry name" value="P-loop containing nucleoside triphosphate hydrolases"/>
    <property type="match status" value="1"/>
</dbReference>
<evidence type="ECO:0000256" key="2">
    <source>
        <dbReference type="ARBA" id="ARBA00022741"/>
    </source>
</evidence>
<dbReference type="Proteomes" id="UP000095287">
    <property type="component" value="Unplaced"/>
</dbReference>
<dbReference type="GO" id="GO:0005525">
    <property type="term" value="F:GTP binding"/>
    <property type="evidence" value="ECO:0007669"/>
    <property type="project" value="UniProtKB-KW"/>
</dbReference>
<sequence length="632" mass="69824">MMSDDGSLATVVVICATVMKVGALYLSIQINIRTADKSEKEQTKRICLLCALMEAAASSLFGEDDDETLDIDNKQSIVEDAAPQLLDKFFLLNPSQMLIERYLELIKELLIKGDGEALIEIGYSWEGNSNERGLPLQDLEKAVSNNSEILKSHGFIVNSHATVPASNDLYTKMVLVRQPFDDVDFIEVRVAVVGNVDAGKSTLLGVLTHGVLDDGRGHARQKLFRHKHEFESGRTSSVGNDILGFDIHGDVVNKPDPHKHQLDWVNICRMSAKVVTFIDLAGHEKYLKTTIFGMTGHMPDYTMLMIGANAGIIGTTREHLSLALSLGVPVFIVVTKIDMCPKPVLEETLKNLNKLMKSARKRPVLITNSEDVVHAATNFTSAKICPVFQVSNVAGTNLPLLKEFLNIVPLHRTFSASNPTEFQIDDIYWVDGVGTVVSGTCLSGRISLGDNLLLGPNSIGEFTTVPIKSIHRKRMPVTTVKCGQTASFALRKQTKKEVRKGMVLVSPEIDPQSCFQFDAEVLILHHPTTIATNYQAMVHVGSVRQTATIVSLDKDVLRTGDRGIATFKFIRQPEYLRVGTKMVFREGRTKAVGTIVKIFPHQSAIAAKSSRHQKKKELHQQSRRHVVQKVTS</sequence>
<organism evidence="7 8">
    <name type="scientific">Steinernema glaseri</name>
    <dbReference type="NCBI Taxonomy" id="37863"/>
    <lineage>
        <taxon>Eukaryota</taxon>
        <taxon>Metazoa</taxon>
        <taxon>Ecdysozoa</taxon>
        <taxon>Nematoda</taxon>
        <taxon>Chromadorea</taxon>
        <taxon>Rhabditida</taxon>
        <taxon>Tylenchina</taxon>
        <taxon>Panagrolaimomorpha</taxon>
        <taxon>Strongyloidoidea</taxon>
        <taxon>Steinernematidae</taxon>
        <taxon>Steinernema</taxon>
    </lineage>
</organism>
<keyword evidence="7" id="KW-1185">Reference proteome</keyword>
<comment type="similarity">
    <text evidence="1">Belongs to the TRAFAC class translation factor GTPase superfamily. Classic translation factor GTPase family. EF-Tu/EF-1A subfamily.</text>
</comment>
<feature type="domain" description="Tr-type G" evidence="6">
    <location>
        <begin position="185"/>
        <end position="420"/>
    </location>
</feature>
<dbReference type="FunFam" id="3.40.50.300:FF:000091">
    <property type="entry name" value="Probable GTP-binding protein 1"/>
    <property type="match status" value="1"/>
</dbReference>
<dbReference type="Pfam" id="PF03144">
    <property type="entry name" value="GTP_EFTU_D2"/>
    <property type="match status" value="1"/>
</dbReference>
<dbReference type="InterPro" id="IPR009001">
    <property type="entry name" value="Transl_elong_EF1A/Init_IF2_C"/>
</dbReference>
<dbReference type="PANTHER" id="PTHR43721:SF9">
    <property type="entry name" value="GTP-BINDING PROTEIN 1"/>
    <property type="match status" value="1"/>
</dbReference>
<dbReference type="CDD" id="cd03694">
    <property type="entry name" value="GTPBP_II"/>
    <property type="match status" value="1"/>
</dbReference>
<dbReference type="Pfam" id="PF00009">
    <property type="entry name" value="GTP_EFTU"/>
    <property type="match status" value="1"/>
</dbReference>
<dbReference type="InterPro" id="IPR000795">
    <property type="entry name" value="T_Tr_GTP-bd_dom"/>
</dbReference>
<dbReference type="Gene3D" id="2.40.30.10">
    <property type="entry name" value="Translation factors"/>
    <property type="match status" value="2"/>
</dbReference>